<protein>
    <submittedName>
        <fullName evidence="1">Uncharacterized protein</fullName>
    </submittedName>
</protein>
<dbReference type="EMBL" id="CM040457">
    <property type="protein sequence ID" value="MCI4377926.1"/>
    <property type="molecule type" value="Genomic_DNA"/>
</dbReference>
<organism evidence="1 2">
    <name type="scientific">Pangasianodon gigas</name>
    <name type="common">Mekong giant catfish</name>
    <name type="synonym">Pangasius gigas</name>
    <dbReference type="NCBI Taxonomy" id="30993"/>
    <lineage>
        <taxon>Eukaryota</taxon>
        <taxon>Metazoa</taxon>
        <taxon>Chordata</taxon>
        <taxon>Craniata</taxon>
        <taxon>Vertebrata</taxon>
        <taxon>Euteleostomi</taxon>
        <taxon>Actinopterygii</taxon>
        <taxon>Neopterygii</taxon>
        <taxon>Teleostei</taxon>
        <taxon>Ostariophysi</taxon>
        <taxon>Siluriformes</taxon>
        <taxon>Pangasiidae</taxon>
        <taxon>Pangasianodon</taxon>
    </lineage>
</organism>
<proteinExistence type="predicted"/>
<gene>
    <name evidence="1" type="ORF">PGIGA_G00209360</name>
</gene>
<sequence length="128" mass="14861">MHRMVQEEEREPEFYKVKPQNSSSEKEESCLATGFTVQNVTDTFWPPNERHKAEAVRFTGEAYYSRLILYNTTSCNENENCGTKASEVDDFKSDAKTNFFALSIFWIRVLLLKTIAFNILMTAKVWLS</sequence>
<reference evidence="1 2" key="1">
    <citation type="journal article" date="2022" name="bioRxiv">
        <title>An ancient truncated duplication of the anti-Mullerian hormone receptor type 2 gene is a potential conserved master sex determinant in the Pangasiidae catfish family.</title>
        <authorList>
            <person name="Wen M."/>
            <person name="Pan Q."/>
            <person name="Jouanno E."/>
            <person name="Montfort J."/>
            <person name="Zahm M."/>
            <person name="Cabau C."/>
            <person name="Klopp C."/>
            <person name="Iampietro C."/>
            <person name="Roques C."/>
            <person name="Bouchez O."/>
            <person name="Castinel A."/>
            <person name="Donnadieu C."/>
            <person name="Parrinello H."/>
            <person name="Poncet C."/>
            <person name="Belmonte E."/>
            <person name="Gautier V."/>
            <person name="Avarre J.-C."/>
            <person name="Dugue R."/>
            <person name="Gustiano R."/>
            <person name="Ha T.T.T."/>
            <person name="Campet M."/>
            <person name="Sriphairoj K."/>
            <person name="Ribolli J."/>
            <person name="de Almeida F.L."/>
            <person name="Desvignes T."/>
            <person name="Postlethwait J.H."/>
            <person name="Bucao C.F."/>
            <person name="Robinson-Rechavi M."/>
            <person name="Bobe J."/>
            <person name="Herpin A."/>
            <person name="Guiguen Y."/>
        </authorList>
    </citation>
    <scope>NUCLEOTIDE SEQUENCE [LARGE SCALE GENOMIC DNA]</scope>
    <source>
        <strain evidence="1">YG-Dec2019</strain>
    </source>
</reference>
<evidence type="ECO:0000313" key="2">
    <source>
        <dbReference type="Proteomes" id="UP000829447"/>
    </source>
</evidence>
<dbReference type="Proteomes" id="UP000829447">
    <property type="component" value="Linkage Group LG4"/>
</dbReference>
<evidence type="ECO:0000313" key="1">
    <source>
        <dbReference type="EMBL" id="MCI4377926.1"/>
    </source>
</evidence>
<keyword evidence="2" id="KW-1185">Reference proteome</keyword>
<accession>A0ACC5WGA7</accession>
<name>A0ACC5WGA7_PANGG</name>
<comment type="caution">
    <text evidence="1">The sequence shown here is derived from an EMBL/GenBank/DDBJ whole genome shotgun (WGS) entry which is preliminary data.</text>
</comment>